<reference evidence="2 3" key="1">
    <citation type="submission" date="2021-02" db="EMBL/GenBank/DDBJ databases">
        <title>Plant Genome Project.</title>
        <authorList>
            <person name="Zhang R.-G."/>
        </authorList>
    </citation>
    <scope>NUCLEOTIDE SEQUENCE [LARGE SCALE GENOMIC DNA]</scope>
    <source>
        <tissue evidence="2">Leaves</tissue>
    </source>
</reference>
<dbReference type="Proteomes" id="UP000827721">
    <property type="component" value="Unassembled WGS sequence"/>
</dbReference>
<evidence type="ECO:0000256" key="1">
    <source>
        <dbReference type="SAM" id="MobiDB-lite"/>
    </source>
</evidence>
<evidence type="ECO:0008006" key="4">
    <source>
        <dbReference type="Google" id="ProtNLM"/>
    </source>
</evidence>
<feature type="compositionally biased region" description="Acidic residues" evidence="1">
    <location>
        <begin position="158"/>
        <end position="180"/>
    </location>
</feature>
<proteinExistence type="predicted"/>
<keyword evidence="3" id="KW-1185">Reference proteome</keyword>
<evidence type="ECO:0000313" key="2">
    <source>
        <dbReference type="EMBL" id="KAH7576138.1"/>
    </source>
</evidence>
<feature type="region of interest" description="Disordered" evidence="1">
    <location>
        <begin position="114"/>
        <end position="180"/>
    </location>
</feature>
<sequence>MERLMKNETLSTSRCAVSSSSLSTTMCTTISAMRLMPGRYGISLNSYHLNEMQGILDQLSRMNINFDDEVFVIMVLVSLLELWETLKISIINSAPNGAVNMELVKSGILNEEMRRRSQASSSSSQPDVLAEKDVPSANGDSTDLELVPPTPVPRQVEDEGQVDEPDEDDAPIEVGSEDEEDLAGCLDHKLLLPLYSSDNYSTEKSIQFRLHIAT</sequence>
<dbReference type="EMBL" id="JAFEMO010000001">
    <property type="protein sequence ID" value="KAH7576138.1"/>
    <property type="molecule type" value="Genomic_DNA"/>
</dbReference>
<organism evidence="2 3">
    <name type="scientific">Xanthoceras sorbifolium</name>
    <dbReference type="NCBI Taxonomy" id="99658"/>
    <lineage>
        <taxon>Eukaryota</taxon>
        <taxon>Viridiplantae</taxon>
        <taxon>Streptophyta</taxon>
        <taxon>Embryophyta</taxon>
        <taxon>Tracheophyta</taxon>
        <taxon>Spermatophyta</taxon>
        <taxon>Magnoliopsida</taxon>
        <taxon>eudicotyledons</taxon>
        <taxon>Gunneridae</taxon>
        <taxon>Pentapetalae</taxon>
        <taxon>rosids</taxon>
        <taxon>malvids</taxon>
        <taxon>Sapindales</taxon>
        <taxon>Sapindaceae</taxon>
        <taxon>Xanthoceroideae</taxon>
        <taxon>Xanthoceras</taxon>
    </lineage>
</organism>
<gene>
    <name evidence="2" type="ORF">JRO89_XS01G0002600</name>
</gene>
<comment type="caution">
    <text evidence="2">The sequence shown here is derived from an EMBL/GenBank/DDBJ whole genome shotgun (WGS) entry which is preliminary data.</text>
</comment>
<accession>A0ABQ8IHI0</accession>
<evidence type="ECO:0000313" key="3">
    <source>
        <dbReference type="Proteomes" id="UP000827721"/>
    </source>
</evidence>
<name>A0ABQ8IHI0_9ROSI</name>
<dbReference type="Pfam" id="PF14223">
    <property type="entry name" value="Retrotran_gag_2"/>
    <property type="match status" value="1"/>
</dbReference>
<protein>
    <recommendedName>
        <fullName evidence="4">Zinc finger, CCHC-type</fullName>
    </recommendedName>
</protein>